<feature type="non-terminal residue" evidence="1">
    <location>
        <position position="1"/>
    </location>
</feature>
<sequence>TSDFHSEKRGSTPLGRATLSGTVIIAITEYWEAFFKLFLRVIVCCPALWPANHHQYCPRF</sequence>
<evidence type="ECO:0000313" key="1">
    <source>
        <dbReference type="EMBL" id="MDI7925269.1"/>
    </source>
</evidence>
<dbReference type="RefSeq" id="WP_311794807.1">
    <property type="nucleotide sequence ID" value="NZ_JALDYZ010000052.1"/>
</dbReference>
<keyword evidence="2" id="KW-1185">Reference proteome</keyword>
<reference evidence="1" key="1">
    <citation type="submission" date="2022-03" db="EMBL/GenBank/DDBJ databases">
        <title>Fererhizobium litorale gen. nov., sp. nov., isolated from sandy sediments of the Sea of Japan seashore.</title>
        <authorList>
            <person name="Romanenko L."/>
            <person name="Kurilenko V."/>
            <person name="Otstavnykh N."/>
            <person name="Svetashev V."/>
            <person name="Tekutyeva L."/>
            <person name="Isaeva M."/>
            <person name="Mikhailov V."/>
        </authorList>
    </citation>
    <scope>NUCLEOTIDE SEQUENCE</scope>
    <source>
        <strain evidence="1">KMM 9576</strain>
    </source>
</reference>
<dbReference type="Proteomes" id="UP001161580">
    <property type="component" value="Unassembled WGS sequence"/>
</dbReference>
<evidence type="ECO:0000313" key="2">
    <source>
        <dbReference type="Proteomes" id="UP001161580"/>
    </source>
</evidence>
<proteinExistence type="predicted"/>
<accession>A0AAE3U3L2</accession>
<name>A0AAE3U3L2_9HYPH</name>
<organism evidence="1 2">
    <name type="scientific">Ferirhizobium litorale</name>
    <dbReference type="NCBI Taxonomy" id="2927786"/>
    <lineage>
        <taxon>Bacteria</taxon>
        <taxon>Pseudomonadati</taxon>
        <taxon>Pseudomonadota</taxon>
        <taxon>Alphaproteobacteria</taxon>
        <taxon>Hyphomicrobiales</taxon>
        <taxon>Rhizobiaceae</taxon>
        <taxon>Ferirhizobium</taxon>
    </lineage>
</organism>
<comment type="caution">
    <text evidence="1">The sequence shown here is derived from an EMBL/GenBank/DDBJ whole genome shotgun (WGS) entry which is preliminary data.</text>
</comment>
<dbReference type="AlphaFoldDB" id="A0AAE3U3L2"/>
<protein>
    <submittedName>
        <fullName evidence="1">Uncharacterized protein</fullName>
    </submittedName>
</protein>
<dbReference type="EMBL" id="JALDYZ010000052">
    <property type="protein sequence ID" value="MDI7925269.1"/>
    <property type="molecule type" value="Genomic_DNA"/>
</dbReference>
<gene>
    <name evidence="1" type="ORF">MRS75_24855</name>
</gene>